<reference evidence="1 2" key="1">
    <citation type="submission" date="2017-09" db="EMBL/GenBank/DDBJ databases">
        <title>Large-scale bioinformatics analysis of Bacillus genomes uncovers conserved roles of natural products in bacterial physiology.</title>
        <authorList>
            <consortium name="Agbiome Team Llc"/>
            <person name="Bleich R.M."/>
            <person name="Grubbs K.J."/>
            <person name="Santa Maria K.C."/>
            <person name="Allen S.E."/>
            <person name="Farag S."/>
            <person name="Shank E.A."/>
            <person name="Bowers A."/>
        </authorList>
    </citation>
    <scope>NUCLEOTIDE SEQUENCE [LARGE SCALE GENOMIC DNA]</scope>
    <source>
        <strain evidence="1 2">AFS021349</strain>
    </source>
</reference>
<dbReference type="AlphaFoldDB" id="A0A2A8H911"/>
<comment type="caution">
    <text evidence="1">The sequence shown here is derived from an EMBL/GenBank/DDBJ whole genome shotgun (WGS) entry which is preliminary data.</text>
</comment>
<proteinExistence type="predicted"/>
<organism evidence="1 2">
    <name type="scientific">Bacillus toyonensis</name>
    <dbReference type="NCBI Taxonomy" id="155322"/>
    <lineage>
        <taxon>Bacteria</taxon>
        <taxon>Bacillati</taxon>
        <taxon>Bacillota</taxon>
        <taxon>Bacilli</taxon>
        <taxon>Bacillales</taxon>
        <taxon>Bacillaceae</taxon>
        <taxon>Bacillus</taxon>
        <taxon>Bacillus cereus group</taxon>
    </lineage>
</organism>
<evidence type="ECO:0000313" key="1">
    <source>
        <dbReference type="EMBL" id="PEP96673.1"/>
    </source>
</evidence>
<accession>A0A2A8H911</accession>
<gene>
    <name evidence="1" type="ORF">CN585_25305</name>
</gene>
<dbReference type="EMBL" id="NUBY01000182">
    <property type="protein sequence ID" value="PEP96673.1"/>
    <property type="molecule type" value="Genomic_DNA"/>
</dbReference>
<dbReference type="Proteomes" id="UP000220841">
    <property type="component" value="Unassembled WGS sequence"/>
</dbReference>
<evidence type="ECO:0000313" key="2">
    <source>
        <dbReference type="Proteomes" id="UP000220841"/>
    </source>
</evidence>
<name>A0A2A8H911_9BACI</name>
<sequence length="194" mass="22708">MNIKPIETIYKGYRFRSRLEARWAVFFDALGIKWEYEKEGYDLGGLGYYLPDFFLKNIGLRDDNHGLWVEIKPDRPNATEEEKMEKLVMGLKSDGIILIGNPSAGGGWSDRGDYHYQYEYYEYDDGNSVFWDDCMIFTKCYSCGAMKIEYNEHNYMSCPKCGERCDDNHPMINNAMIQARQARFEHGETPLCKF</sequence>
<dbReference type="Gene3D" id="3.40.91.30">
    <property type="match status" value="1"/>
</dbReference>
<protein>
    <submittedName>
        <fullName evidence="1">Uncharacterized protein</fullName>
    </submittedName>
</protein>
<dbReference type="RefSeq" id="WP_098227430.1">
    <property type="nucleotide sequence ID" value="NZ_NUBY01000182.1"/>
</dbReference>